<reference evidence="2" key="1">
    <citation type="submission" date="2023-08" db="EMBL/GenBank/DDBJ databases">
        <authorList>
            <person name="Audoor S."/>
            <person name="Bilcke G."/>
        </authorList>
    </citation>
    <scope>NUCLEOTIDE SEQUENCE</scope>
</reference>
<dbReference type="Proteomes" id="UP001295423">
    <property type="component" value="Unassembled WGS sequence"/>
</dbReference>
<protein>
    <submittedName>
        <fullName evidence="2">Uncharacterized protein</fullName>
    </submittedName>
</protein>
<dbReference type="AlphaFoldDB" id="A0AAD2JL14"/>
<organism evidence="2 3">
    <name type="scientific">Cylindrotheca closterium</name>
    <dbReference type="NCBI Taxonomy" id="2856"/>
    <lineage>
        <taxon>Eukaryota</taxon>
        <taxon>Sar</taxon>
        <taxon>Stramenopiles</taxon>
        <taxon>Ochrophyta</taxon>
        <taxon>Bacillariophyta</taxon>
        <taxon>Bacillariophyceae</taxon>
        <taxon>Bacillariophycidae</taxon>
        <taxon>Bacillariales</taxon>
        <taxon>Bacillariaceae</taxon>
        <taxon>Cylindrotheca</taxon>
    </lineage>
</organism>
<evidence type="ECO:0000313" key="2">
    <source>
        <dbReference type="EMBL" id="CAJ1959465.1"/>
    </source>
</evidence>
<name>A0AAD2JL14_9STRA</name>
<keyword evidence="3" id="KW-1185">Reference proteome</keyword>
<dbReference type="EMBL" id="CAKOGP040002001">
    <property type="protein sequence ID" value="CAJ1959465.1"/>
    <property type="molecule type" value="Genomic_DNA"/>
</dbReference>
<proteinExistence type="predicted"/>
<accession>A0AAD2JL14</accession>
<evidence type="ECO:0000313" key="3">
    <source>
        <dbReference type="Proteomes" id="UP001295423"/>
    </source>
</evidence>
<comment type="caution">
    <text evidence="2">The sequence shown here is derived from an EMBL/GenBank/DDBJ whole genome shotgun (WGS) entry which is preliminary data.</text>
</comment>
<gene>
    <name evidence="2" type="ORF">CYCCA115_LOCUS17888</name>
</gene>
<sequence length="132" mass="15225">MCRSNDLRTSEACKATGRRQRFYCSLDGQSNIEASGGEEKNEVYKSCKRTEADGEFSMVRFQVFCFFLGSMALASAKKQLRLSSSLFDQRKRGLQATPRRQTDEKEDEVEMSQFEEETRRLVWNTSNPLEVI</sequence>
<feature type="region of interest" description="Disordered" evidence="1">
    <location>
        <begin position="91"/>
        <end position="111"/>
    </location>
</feature>
<evidence type="ECO:0000256" key="1">
    <source>
        <dbReference type="SAM" id="MobiDB-lite"/>
    </source>
</evidence>